<dbReference type="Proteomes" id="UP000466848">
    <property type="component" value="Chromosome"/>
</dbReference>
<protein>
    <submittedName>
        <fullName evidence="1">Uncharacterized protein</fullName>
    </submittedName>
</protein>
<dbReference type="AlphaFoldDB" id="A0A858BYL5"/>
<proteinExistence type="predicted"/>
<keyword evidence="2" id="KW-1185">Reference proteome</keyword>
<dbReference type="KEGG" id="abut:Ami103574_03800"/>
<name>A0A858BYL5_9FIRM</name>
<evidence type="ECO:0000313" key="1">
    <source>
        <dbReference type="EMBL" id="QIB70677.1"/>
    </source>
</evidence>
<organism evidence="1 2">
    <name type="scientific">Aminipila butyrica</name>
    <dbReference type="NCBI Taxonomy" id="433296"/>
    <lineage>
        <taxon>Bacteria</taxon>
        <taxon>Bacillati</taxon>
        <taxon>Bacillota</taxon>
        <taxon>Clostridia</taxon>
        <taxon>Peptostreptococcales</taxon>
        <taxon>Anaerovoracaceae</taxon>
        <taxon>Aminipila</taxon>
    </lineage>
</organism>
<reference evidence="1 2" key="1">
    <citation type="submission" date="2020-02" db="EMBL/GenBank/DDBJ databases">
        <authorList>
            <person name="Kim Y.B."/>
            <person name="Roh S.W."/>
        </authorList>
    </citation>
    <scope>NUCLEOTIDE SEQUENCE [LARGE SCALE GENOMIC DNA]</scope>
    <source>
        <strain evidence="1 2">DSM 103574</strain>
    </source>
</reference>
<evidence type="ECO:0000313" key="2">
    <source>
        <dbReference type="Proteomes" id="UP000466848"/>
    </source>
</evidence>
<accession>A0A858BYL5</accession>
<gene>
    <name evidence="1" type="ORF">Ami103574_03800</name>
</gene>
<dbReference type="EMBL" id="CP048649">
    <property type="protein sequence ID" value="QIB70677.1"/>
    <property type="molecule type" value="Genomic_DNA"/>
</dbReference>
<sequence>MRKFDTGSERGQKATFILQIKFRQNASWQGTVQWVEKKQELNFRSALELIKIIDSACEEGYQTEVLGLDDKIG</sequence>